<evidence type="ECO:0000256" key="5">
    <source>
        <dbReference type="ARBA" id="ARBA00022759"/>
    </source>
</evidence>
<dbReference type="Proteomes" id="UP001595548">
    <property type="component" value="Unassembled WGS sequence"/>
</dbReference>
<dbReference type="PANTHER" id="PTHR46986:SF1">
    <property type="entry name" value="ENDORIBONUCLEASE YBEY, CHLOROPLASTIC"/>
    <property type="match status" value="1"/>
</dbReference>
<keyword evidence="11" id="KW-1185">Reference proteome</keyword>
<accession>A0ABV7HJB4</accession>
<name>A0ABV7HJB4_9GAMM</name>
<feature type="binding site" evidence="8">
    <location>
        <position position="136"/>
    </location>
    <ligand>
        <name>Zn(2+)</name>
        <dbReference type="ChEBI" id="CHEBI:29105"/>
        <note>catalytic</note>
    </ligand>
</feature>
<evidence type="ECO:0000256" key="2">
    <source>
        <dbReference type="ARBA" id="ARBA00022517"/>
    </source>
</evidence>
<evidence type="ECO:0000256" key="9">
    <source>
        <dbReference type="SAM" id="MobiDB-lite"/>
    </source>
</evidence>
<organism evidence="10 11">
    <name type="scientific">Gilvimarinus japonicus</name>
    <dbReference type="NCBI Taxonomy" id="1796469"/>
    <lineage>
        <taxon>Bacteria</taxon>
        <taxon>Pseudomonadati</taxon>
        <taxon>Pseudomonadota</taxon>
        <taxon>Gammaproteobacteria</taxon>
        <taxon>Cellvibrionales</taxon>
        <taxon>Cellvibrionaceae</taxon>
        <taxon>Gilvimarinus</taxon>
    </lineage>
</organism>
<proteinExistence type="inferred from homology"/>
<sequence>MSKPTRRMIGANQMSSVQVDVDIQVDAEAVPGEDEVHRWVTAALRDEREVAEVSVCIVDAATSADLNHRYRGKNYPTNVLSFPADLPAELGLPLLGDLVVCAEVVAREAAEQGKAANAHWAHMLVHGTLHLLGYDHLDDQEAEAMEALETDIVTTLGFAAPYTEISQGNSQSPTPKSISPTQESTVP</sequence>
<keyword evidence="5 8" id="KW-0255">Endonuclease</keyword>
<dbReference type="PANTHER" id="PTHR46986">
    <property type="entry name" value="ENDORIBONUCLEASE YBEY, CHLOROPLASTIC"/>
    <property type="match status" value="1"/>
</dbReference>
<keyword evidence="7 8" id="KW-0862">Zinc</keyword>
<dbReference type="NCBIfam" id="TIGR00043">
    <property type="entry name" value="rRNA maturation RNase YbeY"/>
    <property type="match status" value="1"/>
</dbReference>
<protein>
    <recommendedName>
        <fullName evidence="8">Endoribonuclease YbeY</fullName>
        <ecNumber evidence="8">3.1.-.-</ecNumber>
    </recommendedName>
</protein>
<dbReference type="InterPro" id="IPR002036">
    <property type="entry name" value="YbeY"/>
</dbReference>
<dbReference type="InterPro" id="IPR023091">
    <property type="entry name" value="MetalPrtase_cat_dom_sf_prd"/>
</dbReference>
<dbReference type="EC" id="3.1.-.-" evidence="8"/>
<dbReference type="EMBL" id="JBHRTL010000001">
    <property type="protein sequence ID" value="MFC3153722.1"/>
    <property type="molecule type" value="Genomic_DNA"/>
</dbReference>
<feature type="region of interest" description="Disordered" evidence="9">
    <location>
        <begin position="164"/>
        <end position="187"/>
    </location>
</feature>
<evidence type="ECO:0000313" key="10">
    <source>
        <dbReference type="EMBL" id="MFC3153722.1"/>
    </source>
</evidence>
<feature type="binding site" evidence="8">
    <location>
        <position position="130"/>
    </location>
    <ligand>
        <name>Zn(2+)</name>
        <dbReference type="ChEBI" id="CHEBI:29105"/>
        <note>catalytic</note>
    </ligand>
</feature>
<keyword evidence="3 8" id="KW-0540">Nuclease</keyword>
<evidence type="ECO:0000313" key="11">
    <source>
        <dbReference type="Proteomes" id="UP001595548"/>
    </source>
</evidence>
<comment type="similarity">
    <text evidence="1 8">Belongs to the endoribonuclease YbeY family.</text>
</comment>
<comment type="subcellular location">
    <subcellularLocation>
        <location evidence="8">Cytoplasm</location>
    </subcellularLocation>
</comment>
<evidence type="ECO:0000256" key="3">
    <source>
        <dbReference type="ARBA" id="ARBA00022722"/>
    </source>
</evidence>
<dbReference type="RefSeq" id="WP_382413627.1">
    <property type="nucleotide sequence ID" value="NZ_AP031500.1"/>
</dbReference>
<keyword evidence="6 8" id="KW-0378">Hydrolase</keyword>
<comment type="caution">
    <text evidence="10">The sequence shown here is derived from an EMBL/GenBank/DDBJ whole genome shotgun (WGS) entry which is preliminary data.</text>
</comment>
<feature type="binding site" evidence="8">
    <location>
        <position position="126"/>
    </location>
    <ligand>
        <name>Zn(2+)</name>
        <dbReference type="ChEBI" id="CHEBI:29105"/>
        <note>catalytic</note>
    </ligand>
</feature>
<evidence type="ECO:0000256" key="8">
    <source>
        <dbReference type="HAMAP-Rule" id="MF_00009"/>
    </source>
</evidence>
<dbReference type="PROSITE" id="PS01306">
    <property type="entry name" value="UPF0054"/>
    <property type="match status" value="1"/>
</dbReference>
<keyword evidence="8" id="KW-0698">rRNA processing</keyword>
<dbReference type="Pfam" id="PF02130">
    <property type="entry name" value="YbeY"/>
    <property type="match status" value="1"/>
</dbReference>
<evidence type="ECO:0000256" key="1">
    <source>
        <dbReference type="ARBA" id="ARBA00010875"/>
    </source>
</evidence>
<dbReference type="HAMAP" id="MF_00009">
    <property type="entry name" value="Endoribonucl_YbeY"/>
    <property type="match status" value="1"/>
</dbReference>
<keyword evidence="2 8" id="KW-0690">Ribosome biogenesis</keyword>
<evidence type="ECO:0000256" key="6">
    <source>
        <dbReference type="ARBA" id="ARBA00022801"/>
    </source>
</evidence>
<keyword evidence="4 8" id="KW-0479">Metal-binding</keyword>
<dbReference type="Gene3D" id="3.40.390.30">
    <property type="entry name" value="Metalloproteases ('zincins'), catalytic domain"/>
    <property type="match status" value="1"/>
</dbReference>
<keyword evidence="8" id="KW-0963">Cytoplasm</keyword>
<dbReference type="InterPro" id="IPR020549">
    <property type="entry name" value="YbeY_CS"/>
</dbReference>
<reference evidence="11" key="1">
    <citation type="journal article" date="2019" name="Int. J. Syst. Evol. Microbiol.">
        <title>The Global Catalogue of Microorganisms (GCM) 10K type strain sequencing project: providing services to taxonomists for standard genome sequencing and annotation.</title>
        <authorList>
            <consortium name="The Broad Institute Genomics Platform"/>
            <consortium name="The Broad Institute Genome Sequencing Center for Infectious Disease"/>
            <person name="Wu L."/>
            <person name="Ma J."/>
        </authorList>
    </citation>
    <scope>NUCLEOTIDE SEQUENCE [LARGE SCALE GENOMIC DNA]</scope>
    <source>
        <strain evidence="11">KCTC 52141</strain>
    </source>
</reference>
<comment type="function">
    <text evidence="8">Single strand-specific metallo-endoribonuclease involved in late-stage 70S ribosome quality control and in maturation of the 3' terminus of the 16S rRNA.</text>
</comment>
<evidence type="ECO:0000256" key="7">
    <source>
        <dbReference type="ARBA" id="ARBA00022833"/>
    </source>
</evidence>
<dbReference type="SUPFAM" id="SSF55486">
    <property type="entry name" value="Metalloproteases ('zincins'), catalytic domain"/>
    <property type="match status" value="1"/>
</dbReference>
<evidence type="ECO:0000256" key="4">
    <source>
        <dbReference type="ARBA" id="ARBA00022723"/>
    </source>
</evidence>
<comment type="cofactor">
    <cofactor evidence="8">
        <name>Zn(2+)</name>
        <dbReference type="ChEBI" id="CHEBI:29105"/>
    </cofactor>
    <text evidence="8">Binds 1 zinc ion.</text>
</comment>
<gene>
    <name evidence="8 10" type="primary">ybeY</name>
    <name evidence="10" type="ORF">ACFOEB_00775</name>
</gene>